<evidence type="ECO:0000256" key="9">
    <source>
        <dbReference type="PIRSR" id="PIRSR600243-1"/>
    </source>
</evidence>
<dbReference type="GO" id="GO:0051603">
    <property type="term" value="P:proteolysis involved in protein catabolic process"/>
    <property type="evidence" value="ECO:0007669"/>
    <property type="project" value="InterPro"/>
</dbReference>
<dbReference type="OMA" id="DCTGSHI"/>
<dbReference type="PROSITE" id="PS51476">
    <property type="entry name" value="PROTEASOME_BETA_2"/>
    <property type="match status" value="1"/>
</dbReference>
<evidence type="ECO:0000313" key="12">
    <source>
        <dbReference type="Ensembl" id="ENSATEP00000030195.1"/>
    </source>
</evidence>
<dbReference type="InterPro" id="IPR001353">
    <property type="entry name" value="Proteasome_sua/b"/>
</dbReference>
<evidence type="ECO:0000256" key="4">
    <source>
        <dbReference type="ARBA" id="ARBA00022698"/>
    </source>
</evidence>
<comment type="subcellular location">
    <subcellularLocation>
        <location evidence="10">Cytoplasm</location>
    </subcellularLocation>
    <subcellularLocation>
        <location evidence="10">Nucleus</location>
    </subcellularLocation>
</comment>
<comment type="catalytic activity">
    <reaction evidence="1">
        <text>Cleavage of peptide bonds with very broad specificity.</text>
        <dbReference type="EC" id="3.4.25.1"/>
    </reaction>
</comment>
<dbReference type="PRINTS" id="PR00141">
    <property type="entry name" value="PROTEASOME"/>
</dbReference>
<dbReference type="RefSeq" id="XP_026204696.1">
    <property type="nucleotide sequence ID" value="XM_026348911.1"/>
</dbReference>
<dbReference type="SUPFAM" id="SSF56235">
    <property type="entry name" value="N-terminal nucleophile aminohydrolases (Ntn hydrolases)"/>
    <property type="match status" value="1"/>
</dbReference>
<dbReference type="GO" id="GO:0005737">
    <property type="term" value="C:cytoplasm"/>
    <property type="evidence" value="ECO:0007669"/>
    <property type="project" value="UniProtKB-SubCell"/>
</dbReference>
<evidence type="ECO:0000256" key="10">
    <source>
        <dbReference type="RuleBase" id="RU004203"/>
    </source>
</evidence>
<dbReference type="CDD" id="cd03763">
    <property type="entry name" value="proteasome_beta_type_7"/>
    <property type="match status" value="1"/>
</dbReference>
<evidence type="ECO:0000256" key="6">
    <source>
        <dbReference type="ARBA" id="ARBA00022942"/>
    </source>
</evidence>
<dbReference type="Proteomes" id="UP000265040">
    <property type="component" value="Chromosome 11"/>
</dbReference>
<keyword evidence="4" id="KW-0888">Threonine protease</keyword>
<dbReference type="GeneID" id="113154612"/>
<evidence type="ECO:0000256" key="5">
    <source>
        <dbReference type="ARBA" id="ARBA00022801"/>
    </source>
</evidence>
<dbReference type="InterPro" id="IPR016050">
    <property type="entry name" value="Proteasome_bsu_CS"/>
</dbReference>
<feature type="active site" description="Nucleophile" evidence="9">
    <location>
        <position position="43"/>
    </location>
</feature>
<dbReference type="PROSITE" id="PS00854">
    <property type="entry name" value="PROTEASOME_BETA_1"/>
    <property type="match status" value="1"/>
</dbReference>
<keyword evidence="5" id="KW-0378">Hydrolase</keyword>
<dbReference type="InterPro" id="IPR024689">
    <property type="entry name" value="Proteasome_bsu_C"/>
</dbReference>
<dbReference type="FunFam" id="3.60.20.10:FF:000005">
    <property type="entry name" value="Proteasome subunit beta type-2"/>
    <property type="match status" value="1"/>
</dbReference>
<dbReference type="PANTHER" id="PTHR32194:SF9">
    <property type="entry name" value="PROTEASOME SUBUNIT BETA"/>
    <property type="match status" value="1"/>
</dbReference>
<keyword evidence="6 10" id="KW-0647">Proteasome</keyword>
<comment type="function">
    <text evidence="10">Component of the proteasome, a multicatalytic proteinase complex which is characterized by its ability to cleave peptides with Arg, Phe, Tyr, Leu, and Glu adjacent to the leaving group at neutral or slightly basic pH. The proteasome has an ATP-dependent proteolytic activity.</text>
</comment>
<reference evidence="12" key="3">
    <citation type="submission" date="2025-09" db="UniProtKB">
        <authorList>
            <consortium name="Ensembl"/>
        </authorList>
    </citation>
    <scope>IDENTIFICATION</scope>
</reference>
<keyword evidence="2 10" id="KW-0963">Cytoplasm</keyword>
<protein>
    <recommendedName>
        <fullName evidence="10">Proteasome subunit beta</fullName>
    </recommendedName>
</protein>
<evidence type="ECO:0000313" key="13">
    <source>
        <dbReference type="Proteomes" id="UP000265040"/>
    </source>
</evidence>
<dbReference type="GeneTree" id="ENSGT00940000165504"/>
<evidence type="ECO:0000256" key="1">
    <source>
        <dbReference type="ARBA" id="ARBA00001198"/>
    </source>
</evidence>
<keyword evidence="3" id="KW-0645">Protease</keyword>
<dbReference type="InterPro" id="IPR029055">
    <property type="entry name" value="Ntn_hydrolases_N"/>
</dbReference>
<dbReference type="Pfam" id="PF12465">
    <property type="entry name" value="Pr_beta_C"/>
    <property type="match status" value="1"/>
</dbReference>
<dbReference type="Ensembl" id="ENSATET00000030653.3">
    <property type="protein sequence ID" value="ENSATEP00000030195.1"/>
    <property type="gene ID" value="ENSATEG00000020850.3"/>
</dbReference>
<dbReference type="AlphaFoldDB" id="A0A3Q1JB37"/>
<comment type="similarity">
    <text evidence="10">Belongs to the peptidase T1B family.</text>
</comment>
<proteinExistence type="inferred from homology"/>
<dbReference type="Gene3D" id="3.60.20.10">
    <property type="entry name" value="Glutamine Phosphoribosylpyrophosphate, subunit 1, domain 1"/>
    <property type="match status" value="1"/>
</dbReference>
<accession>A0A3Q1JB37</accession>
<dbReference type="GO" id="GO:0004298">
    <property type="term" value="F:threonine-type endopeptidase activity"/>
    <property type="evidence" value="ECO:0007669"/>
    <property type="project" value="UniProtKB-KW"/>
</dbReference>
<dbReference type="GO" id="GO:0005634">
    <property type="term" value="C:nucleus"/>
    <property type="evidence" value="ECO:0007669"/>
    <property type="project" value="UniProtKB-SubCell"/>
</dbReference>
<evidence type="ECO:0000256" key="3">
    <source>
        <dbReference type="ARBA" id="ARBA00022670"/>
    </source>
</evidence>
<dbReference type="CTD" id="64280"/>
<feature type="domain" description="Proteasome beta subunit C-terminal" evidence="11">
    <location>
        <begin position="239"/>
        <end position="270"/>
    </location>
</feature>
<evidence type="ECO:0000256" key="8">
    <source>
        <dbReference type="ARBA" id="ARBA00025456"/>
    </source>
</evidence>
<dbReference type="GO" id="GO:0005839">
    <property type="term" value="C:proteasome core complex"/>
    <property type="evidence" value="ECO:0007669"/>
    <property type="project" value="InterPro"/>
</dbReference>
<organism evidence="12 13">
    <name type="scientific">Anabas testudineus</name>
    <name type="common">Climbing perch</name>
    <name type="synonym">Anthias testudineus</name>
    <dbReference type="NCBI Taxonomy" id="64144"/>
    <lineage>
        <taxon>Eukaryota</taxon>
        <taxon>Metazoa</taxon>
        <taxon>Chordata</taxon>
        <taxon>Craniata</taxon>
        <taxon>Vertebrata</taxon>
        <taxon>Euteleostomi</taxon>
        <taxon>Actinopterygii</taxon>
        <taxon>Neopterygii</taxon>
        <taxon>Teleostei</taxon>
        <taxon>Neoteleostei</taxon>
        <taxon>Acanthomorphata</taxon>
        <taxon>Anabantaria</taxon>
        <taxon>Anabantiformes</taxon>
        <taxon>Anabantoidei</taxon>
        <taxon>Anabantidae</taxon>
        <taxon>Anabas</taxon>
    </lineage>
</organism>
<name>A0A3Q1JB37_ANATE</name>
<dbReference type="STRING" id="64144.ENSATEP00000030195"/>
<reference evidence="12" key="2">
    <citation type="submission" date="2025-08" db="UniProtKB">
        <authorList>
            <consortium name="Ensembl"/>
        </authorList>
    </citation>
    <scope>IDENTIFICATION</scope>
</reference>
<dbReference type="InParanoid" id="A0A3Q1JB37"/>
<keyword evidence="13" id="KW-1185">Reference proteome</keyword>
<evidence type="ECO:0000256" key="2">
    <source>
        <dbReference type="ARBA" id="ARBA00022490"/>
    </source>
</evidence>
<reference evidence="12" key="1">
    <citation type="submission" date="2021-04" db="EMBL/GenBank/DDBJ databases">
        <authorList>
            <consortium name="Wellcome Sanger Institute Data Sharing"/>
        </authorList>
    </citation>
    <scope>NUCLEOTIDE SEQUENCE [LARGE SCALE GENOMIC DNA]</scope>
</reference>
<comment type="subunit">
    <text evidence="10">Component of the proteasome complex.</text>
</comment>
<dbReference type="InterPro" id="IPR000243">
    <property type="entry name" value="Pept_T1A_subB"/>
</dbReference>
<dbReference type="OrthoDB" id="429533at2759"/>
<dbReference type="Pfam" id="PF00227">
    <property type="entry name" value="Proteasome"/>
    <property type="match status" value="1"/>
</dbReference>
<dbReference type="PANTHER" id="PTHR32194">
    <property type="entry name" value="METALLOPROTEASE TLDD"/>
    <property type="match status" value="1"/>
</dbReference>
<evidence type="ECO:0000256" key="7">
    <source>
        <dbReference type="ARBA" id="ARBA00023242"/>
    </source>
</evidence>
<sequence>MALMSNVLEIPAAGFNFDNTTRNAALEDLFRAGEAPKPLKTGTTIAGVVFKDGVVLGADTRATSSEVVAEKMCAKIHYISPNIYCCGAGTAADTEKTTDILSSNLSIFSLNSGRNPRVVMAVNILQDMLYRYHGQIGANLILGGVDCTGNHLYTVGPYGSVNKVPYLAMGSGDLAALGILEDGFKHDLELKEAKELVRVAIHAGIMCDLGSGSNIDICVITRPGVDYIRPYQESEYKDKRTMNYRYRPGTTAVLTEKVVPLKLEVVTETVQLMDTA</sequence>
<keyword evidence="7 10" id="KW-0539">Nucleus</keyword>
<evidence type="ECO:0000259" key="11">
    <source>
        <dbReference type="Pfam" id="PF12465"/>
    </source>
</evidence>
<comment type="function">
    <text evidence="8">The proteasome is a multicatalytic proteinase complex which is characterized by its ability to cleave peptides with Arg, Phe, Tyr, Leu, and Glu adjacent to the leaving group at neutral or slightly basic pH. The proteasome has an ATP-dependent proteolytic activity. This subunit is involved in antigen processing to generate class I binding peptides.</text>
</comment>
<dbReference type="InterPro" id="IPR023333">
    <property type="entry name" value="Proteasome_suB-type"/>
</dbReference>